<sequence length="205" mass="23644">MLKSYEELRNIDVKRFCKKRDGLDYLPWAMCVKLLHDNGAEVVRWEPIPDPSTGSSLIMSNQTFTDSKGNTNRCYETRIRVTIDDKEYEMQTPVMNGANPVKDNSMSQQRVWNSMCRAFVKCVALNTGLGFDLWLKEEDGENPDIPRNLDMPASEPKIKSLKNKCASYDVNLEEWLNKRNWKIETLTEGQAAWMLSVLQKQLGDE</sequence>
<organism evidence="2 3">
    <name type="scientific">Claveliimonas bilis</name>
    <dbReference type="NCBI Taxonomy" id="3028070"/>
    <lineage>
        <taxon>Bacteria</taxon>
        <taxon>Bacillati</taxon>
        <taxon>Bacillota</taxon>
        <taxon>Clostridia</taxon>
        <taxon>Lachnospirales</taxon>
        <taxon>Lachnospiraceae</taxon>
        <taxon>Claveliimonas</taxon>
    </lineage>
</organism>
<reference evidence="3" key="1">
    <citation type="journal article" date="2023" name="Int. J. Syst. Evol. Microbiol.">
        <title>Claveliimonas bilis gen. nov., sp. nov., deoxycholic acid-producing bacteria isolated from human faeces, and reclassification of Sellimonas monacensis Zenner et al. 2021 as Claveliimonas monacensis comb. nov.</title>
        <authorList>
            <person name="Hisatomi A."/>
            <person name="Kastawa N.W.E.P.G."/>
            <person name="Song I."/>
            <person name="Ohkuma M."/>
            <person name="Fukiya S."/>
            <person name="Sakamoto M."/>
        </authorList>
    </citation>
    <scope>NUCLEOTIDE SEQUENCE [LARGE SCALE GENOMIC DNA]</scope>
    <source>
        <strain evidence="3">12BBH14</strain>
    </source>
</reference>
<dbReference type="Proteomes" id="UP001305815">
    <property type="component" value="Chromosome"/>
</dbReference>
<name>A0ABM8I1Y9_9FIRM</name>
<evidence type="ECO:0000313" key="2">
    <source>
        <dbReference type="EMBL" id="BDZ76955.1"/>
    </source>
</evidence>
<proteinExistence type="predicted"/>
<gene>
    <name evidence="2" type="ORF">Lac1_11380</name>
</gene>
<dbReference type="RefSeq" id="WP_316266563.1">
    <property type="nucleotide sequence ID" value="NZ_AP027742.1"/>
</dbReference>
<dbReference type="Pfam" id="PF06378">
    <property type="entry name" value="SSAP_Sak"/>
    <property type="match status" value="1"/>
</dbReference>
<evidence type="ECO:0000313" key="3">
    <source>
        <dbReference type="Proteomes" id="UP001305815"/>
    </source>
</evidence>
<dbReference type="EMBL" id="AP027742">
    <property type="protein sequence ID" value="BDZ76955.1"/>
    <property type="molecule type" value="Genomic_DNA"/>
</dbReference>
<feature type="domain" description="SSAP RNA binding" evidence="1">
    <location>
        <begin position="3"/>
        <end position="150"/>
    </location>
</feature>
<dbReference type="InterPro" id="IPR009425">
    <property type="entry name" value="DSRM_SSAP"/>
</dbReference>
<protein>
    <recommendedName>
        <fullName evidence="1">SSAP RNA binding domain-containing protein</fullName>
    </recommendedName>
</protein>
<keyword evidence="3" id="KW-1185">Reference proteome</keyword>
<accession>A0ABM8I1Y9</accession>
<evidence type="ECO:0000259" key="1">
    <source>
        <dbReference type="Pfam" id="PF06378"/>
    </source>
</evidence>